<evidence type="ECO:0000256" key="1">
    <source>
        <dbReference type="SAM" id="Phobius"/>
    </source>
</evidence>
<evidence type="ECO:0000313" key="3">
    <source>
        <dbReference type="Proteomes" id="UP000198855"/>
    </source>
</evidence>
<dbReference type="AlphaFoldDB" id="A0A1I2C5B7"/>
<feature type="transmembrane region" description="Helical" evidence="1">
    <location>
        <begin position="20"/>
        <end position="38"/>
    </location>
</feature>
<organism evidence="2 3">
    <name type="scientific">Paenibacillus catalpae</name>
    <dbReference type="NCBI Taxonomy" id="1045775"/>
    <lineage>
        <taxon>Bacteria</taxon>
        <taxon>Bacillati</taxon>
        <taxon>Bacillota</taxon>
        <taxon>Bacilli</taxon>
        <taxon>Bacillales</taxon>
        <taxon>Paenibacillaceae</taxon>
        <taxon>Paenibacillus</taxon>
    </lineage>
</organism>
<dbReference type="EMBL" id="FOMT01000003">
    <property type="protein sequence ID" value="SFE63302.1"/>
    <property type="molecule type" value="Genomic_DNA"/>
</dbReference>
<dbReference type="STRING" id="1045775.SAMN05216378_3799"/>
<protein>
    <submittedName>
        <fullName evidence="2">Uncharacterized protein</fullName>
    </submittedName>
</protein>
<reference evidence="3" key="1">
    <citation type="submission" date="2016-10" db="EMBL/GenBank/DDBJ databases">
        <authorList>
            <person name="Varghese N."/>
            <person name="Submissions S."/>
        </authorList>
    </citation>
    <scope>NUCLEOTIDE SEQUENCE [LARGE SCALE GENOMIC DNA]</scope>
    <source>
        <strain evidence="3">CGMCC 1.10784</strain>
    </source>
</reference>
<evidence type="ECO:0000313" key="2">
    <source>
        <dbReference type="EMBL" id="SFE63302.1"/>
    </source>
</evidence>
<keyword evidence="3" id="KW-1185">Reference proteome</keyword>
<name>A0A1I2C5B7_9BACL</name>
<gene>
    <name evidence="2" type="ORF">SAMN05216378_3799</name>
</gene>
<keyword evidence="1" id="KW-0812">Transmembrane</keyword>
<keyword evidence="1" id="KW-1133">Transmembrane helix</keyword>
<dbReference type="Proteomes" id="UP000198855">
    <property type="component" value="Unassembled WGS sequence"/>
</dbReference>
<proteinExistence type="predicted"/>
<sequence>MRKFIRRIYDKLTLRDKISILNVMIILTTLLVLGYFSSDISSEIITEKTEKSAVRELELIQGTMWSSITAALMRRSKTMQAFSRNIGICFPM</sequence>
<accession>A0A1I2C5B7</accession>
<keyword evidence="1" id="KW-0472">Membrane</keyword>